<dbReference type="AlphaFoldDB" id="U1Y4Y4"/>
<keyword evidence="2" id="KW-1185">Reference proteome</keyword>
<name>U1Y4Y4_ANEAE</name>
<sequence>MNPKTNQGYLFGCCRLWNVCKMGQEPCPRFEEEPDYVAGCDCFKRYIRSNNQQEQVPDFMGVDKEGQGYLL</sequence>
<gene>
    <name evidence="1" type="ORF">HMPREF0083_04688</name>
</gene>
<dbReference type="STRING" id="649747.HMPREF0083_04688"/>
<proteinExistence type="predicted"/>
<dbReference type="GeneID" id="92841190"/>
<dbReference type="PATRIC" id="fig|649747.3.peg.4219"/>
<evidence type="ECO:0000313" key="2">
    <source>
        <dbReference type="Proteomes" id="UP000016511"/>
    </source>
</evidence>
<comment type="caution">
    <text evidence="1">The sequence shown here is derived from an EMBL/GenBank/DDBJ whole genome shotgun (WGS) entry which is preliminary data.</text>
</comment>
<dbReference type="EMBL" id="AWSJ01000287">
    <property type="protein sequence ID" value="ERI07217.1"/>
    <property type="molecule type" value="Genomic_DNA"/>
</dbReference>
<protein>
    <submittedName>
        <fullName evidence="1">Uncharacterized protein</fullName>
    </submittedName>
</protein>
<evidence type="ECO:0000313" key="1">
    <source>
        <dbReference type="EMBL" id="ERI07217.1"/>
    </source>
</evidence>
<reference evidence="1 2" key="1">
    <citation type="submission" date="2013-08" db="EMBL/GenBank/DDBJ databases">
        <authorList>
            <person name="Weinstock G."/>
            <person name="Sodergren E."/>
            <person name="Wylie T."/>
            <person name="Fulton L."/>
            <person name="Fulton R."/>
            <person name="Fronick C."/>
            <person name="O'Laughlin M."/>
            <person name="Godfrey J."/>
            <person name="Miner T."/>
            <person name="Herter B."/>
            <person name="Appelbaum E."/>
            <person name="Cordes M."/>
            <person name="Lek S."/>
            <person name="Wollam A."/>
            <person name="Pepin K.H."/>
            <person name="Palsikar V.B."/>
            <person name="Mitreva M."/>
            <person name="Wilson R.K."/>
        </authorList>
    </citation>
    <scope>NUCLEOTIDE SEQUENCE [LARGE SCALE GENOMIC DNA]</scope>
    <source>
        <strain evidence="1 2">ATCC 12856</strain>
    </source>
</reference>
<dbReference type="Proteomes" id="UP000016511">
    <property type="component" value="Unassembled WGS sequence"/>
</dbReference>
<accession>U1Y4Y4</accession>
<dbReference type="HOGENOM" id="CLU_2731178_0_0_9"/>
<dbReference type="RefSeq" id="WP_021624104.1">
    <property type="nucleotide sequence ID" value="NZ_KE952892.1"/>
</dbReference>
<organism evidence="1 2">
    <name type="scientific">Aneurinibacillus aneurinilyticus ATCC 12856</name>
    <dbReference type="NCBI Taxonomy" id="649747"/>
    <lineage>
        <taxon>Bacteria</taxon>
        <taxon>Bacillati</taxon>
        <taxon>Bacillota</taxon>
        <taxon>Bacilli</taxon>
        <taxon>Bacillales</taxon>
        <taxon>Paenibacillaceae</taxon>
        <taxon>Aneurinibacillus group</taxon>
        <taxon>Aneurinibacillus</taxon>
    </lineage>
</organism>